<dbReference type="KEGG" id="fcl:A4G17_05010"/>
<dbReference type="Proteomes" id="UP000502287">
    <property type="component" value="Chromosome"/>
</dbReference>
<evidence type="ECO:0000313" key="2">
    <source>
        <dbReference type="Proteomes" id="UP000502287"/>
    </source>
</evidence>
<dbReference type="EMBL" id="CP015029">
    <property type="protein sequence ID" value="QIM64838.1"/>
    <property type="molecule type" value="Genomic_DNA"/>
</dbReference>
<evidence type="ECO:0000313" key="1">
    <source>
        <dbReference type="EMBL" id="QIM64838.1"/>
    </source>
</evidence>
<reference evidence="1 2" key="1">
    <citation type="submission" date="2016-03" db="EMBL/GenBank/DDBJ databases">
        <authorList>
            <person name="Hansen M.J."/>
            <person name="Bojesen A.M."/>
            <person name="Planet P."/>
        </authorList>
    </citation>
    <scope>NUCLEOTIDE SEQUENCE [LARGE SCALE GENOMIC DNA]</scope>
    <source>
        <strain evidence="1 2">HPA 21</strain>
    </source>
</reference>
<sequence>MHGKFTIRVGAAADKNTKMPLFELQRRMALWAKLIQGFNNMGYLLQRFEIITFWISRAAEKKSAFPAFNLQGGVALRTAFRLFGGFKQTH</sequence>
<proteinExistence type="predicted"/>
<organism evidence="1 2">
    <name type="scientific">Frederiksenia canicola</name>
    <dbReference type="NCBI Taxonomy" id="123824"/>
    <lineage>
        <taxon>Bacteria</taxon>
        <taxon>Pseudomonadati</taxon>
        <taxon>Pseudomonadota</taxon>
        <taxon>Gammaproteobacteria</taxon>
        <taxon>Pasteurellales</taxon>
        <taxon>Pasteurellaceae</taxon>
        <taxon>Frederiksenia</taxon>
    </lineage>
</organism>
<dbReference type="AlphaFoldDB" id="A0AAE6X576"/>
<name>A0AAE6X576_9PAST</name>
<protein>
    <submittedName>
        <fullName evidence="1">Uncharacterized protein</fullName>
    </submittedName>
</protein>
<gene>
    <name evidence="1" type="ORF">A4G17_05010</name>
</gene>
<accession>A0AAE6X576</accession>